<name>A0A022R0D2_ERYGU</name>
<accession>A0A022R0D2</accession>
<proteinExistence type="predicted"/>
<evidence type="ECO:0000313" key="2">
    <source>
        <dbReference type="Proteomes" id="UP000030748"/>
    </source>
</evidence>
<feature type="non-terminal residue" evidence="1">
    <location>
        <position position="1"/>
    </location>
</feature>
<dbReference type="AlphaFoldDB" id="A0A022R0D2"/>
<feature type="non-terminal residue" evidence="1">
    <location>
        <position position="57"/>
    </location>
</feature>
<dbReference type="EMBL" id="KI630793">
    <property type="protein sequence ID" value="EYU33053.1"/>
    <property type="molecule type" value="Genomic_DNA"/>
</dbReference>
<reference evidence="1 2" key="1">
    <citation type="journal article" date="2013" name="Proc. Natl. Acad. Sci. U.S.A.">
        <title>Fine-scale variation in meiotic recombination in Mimulus inferred from population shotgun sequencing.</title>
        <authorList>
            <person name="Hellsten U."/>
            <person name="Wright K.M."/>
            <person name="Jenkins J."/>
            <person name="Shu S."/>
            <person name="Yuan Y."/>
            <person name="Wessler S.R."/>
            <person name="Schmutz J."/>
            <person name="Willis J.H."/>
            <person name="Rokhsar D.S."/>
        </authorList>
    </citation>
    <scope>NUCLEOTIDE SEQUENCE [LARGE SCALE GENOMIC DNA]</scope>
    <source>
        <strain evidence="2">cv. DUN x IM62</strain>
    </source>
</reference>
<organism evidence="1 2">
    <name type="scientific">Erythranthe guttata</name>
    <name type="common">Yellow monkey flower</name>
    <name type="synonym">Mimulus guttatus</name>
    <dbReference type="NCBI Taxonomy" id="4155"/>
    <lineage>
        <taxon>Eukaryota</taxon>
        <taxon>Viridiplantae</taxon>
        <taxon>Streptophyta</taxon>
        <taxon>Embryophyta</taxon>
        <taxon>Tracheophyta</taxon>
        <taxon>Spermatophyta</taxon>
        <taxon>Magnoliopsida</taxon>
        <taxon>eudicotyledons</taxon>
        <taxon>Gunneridae</taxon>
        <taxon>Pentapetalae</taxon>
        <taxon>asterids</taxon>
        <taxon>lamiids</taxon>
        <taxon>Lamiales</taxon>
        <taxon>Phrymaceae</taxon>
        <taxon>Erythranthe</taxon>
    </lineage>
</organism>
<evidence type="ECO:0000313" key="1">
    <source>
        <dbReference type="EMBL" id="EYU33053.1"/>
    </source>
</evidence>
<dbReference type="Proteomes" id="UP000030748">
    <property type="component" value="Unassembled WGS sequence"/>
</dbReference>
<gene>
    <name evidence="1" type="ORF">MIMGU_mgv1a0181271mg</name>
</gene>
<keyword evidence="2" id="KW-1185">Reference proteome</keyword>
<protein>
    <submittedName>
        <fullName evidence="1">Uncharacterized protein</fullName>
    </submittedName>
</protein>
<sequence length="57" mass="7027">FRWPEFHLSTILRWPEFDFSYLFNGAWIFRWFDISVDDVLWNLTYVFESLALATMLC</sequence>